<comment type="caution">
    <text evidence="5">The sequence shown here is derived from an EMBL/GenBank/DDBJ whole genome shotgun (WGS) entry which is preliminary data.</text>
</comment>
<feature type="signal peptide" evidence="3">
    <location>
        <begin position="1"/>
        <end position="20"/>
    </location>
</feature>
<proteinExistence type="predicted"/>
<dbReference type="Proteomes" id="UP000179243">
    <property type="component" value="Unassembled WGS sequence"/>
</dbReference>
<organism evidence="5 6">
    <name type="scientific">Candidatus Raymondbacteria bacterium RIFOXYD12_FULL_49_13</name>
    <dbReference type="NCBI Taxonomy" id="1817890"/>
    <lineage>
        <taxon>Bacteria</taxon>
        <taxon>Raymondiibacteriota</taxon>
    </lineage>
</organism>
<evidence type="ECO:0000259" key="4">
    <source>
        <dbReference type="Pfam" id="PF02838"/>
    </source>
</evidence>
<protein>
    <recommendedName>
        <fullName evidence="4">Beta-hexosaminidase bacterial type N-terminal domain-containing protein</fullName>
    </recommendedName>
</protein>
<keyword evidence="1" id="KW-0378">Hydrolase</keyword>
<dbReference type="Pfam" id="PF02838">
    <property type="entry name" value="Glyco_hydro_20b"/>
    <property type="match status" value="1"/>
</dbReference>
<dbReference type="GO" id="GO:0005975">
    <property type="term" value="P:carbohydrate metabolic process"/>
    <property type="evidence" value="ECO:0007669"/>
    <property type="project" value="UniProtKB-ARBA"/>
</dbReference>
<evidence type="ECO:0000313" key="6">
    <source>
        <dbReference type="Proteomes" id="UP000179243"/>
    </source>
</evidence>
<reference evidence="5 6" key="1">
    <citation type="journal article" date="2016" name="Nat. Commun.">
        <title>Thousands of microbial genomes shed light on interconnected biogeochemical processes in an aquifer system.</title>
        <authorList>
            <person name="Anantharaman K."/>
            <person name="Brown C.T."/>
            <person name="Hug L.A."/>
            <person name="Sharon I."/>
            <person name="Castelle C.J."/>
            <person name="Probst A.J."/>
            <person name="Thomas B.C."/>
            <person name="Singh A."/>
            <person name="Wilkins M.J."/>
            <person name="Karaoz U."/>
            <person name="Brodie E.L."/>
            <person name="Williams K.H."/>
            <person name="Hubbard S.S."/>
            <person name="Banfield J.F."/>
        </authorList>
    </citation>
    <scope>NUCLEOTIDE SEQUENCE [LARGE SCALE GENOMIC DNA]</scope>
</reference>
<dbReference type="NCBIfam" id="TIGR04183">
    <property type="entry name" value="Por_Secre_tail"/>
    <property type="match status" value="1"/>
</dbReference>
<name>A0A1F7F2V7_UNCRA</name>
<feature type="chain" id="PRO_5009528357" description="Beta-hexosaminidase bacterial type N-terminal domain-containing protein" evidence="3">
    <location>
        <begin position="21"/>
        <end position="678"/>
    </location>
</feature>
<dbReference type="AlphaFoldDB" id="A0A1F7F2V7"/>
<dbReference type="InterPro" id="IPR015882">
    <property type="entry name" value="HEX_bac_N"/>
</dbReference>
<accession>A0A1F7F2V7</accession>
<dbReference type="Gene3D" id="2.60.40.4070">
    <property type="match status" value="1"/>
</dbReference>
<evidence type="ECO:0000313" key="5">
    <source>
        <dbReference type="EMBL" id="OGK00928.1"/>
    </source>
</evidence>
<feature type="domain" description="Beta-hexosaminidase bacterial type N-terminal" evidence="4">
    <location>
        <begin position="23"/>
        <end position="177"/>
    </location>
</feature>
<evidence type="ECO:0000256" key="1">
    <source>
        <dbReference type="ARBA" id="ARBA00022801"/>
    </source>
</evidence>
<dbReference type="InterPro" id="IPR029018">
    <property type="entry name" value="Hex-like_dom2"/>
</dbReference>
<keyword evidence="2" id="KW-0326">Glycosidase</keyword>
<dbReference type="GO" id="GO:0016798">
    <property type="term" value="F:hydrolase activity, acting on glycosyl bonds"/>
    <property type="evidence" value="ECO:0007669"/>
    <property type="project" value="UniProtKB-KW"/>
</dbReference>
<evidence type="ECO:0000256" key="2">
    <source>
        <dbReference type="ARBA" id="ARBA00023295"/>
    </source>
</evidence>
<gene>
    <name evidence="5" type="ORF">A2519_19120</name>
</gene>
<keyword evidence="3" id="KW-0732">Signal</keyword>
<dbReference type="SUPFAM" id="SSF55545">
    <property type="entry name" value="beta-N-acetylhexosaminidase-like domain"/>
    <property type="match status" value="1"/>
</dbReference>
<dbReference type="EMBL" id="MFYX01000137">
    <property type="protein sequence ID" value="OGK00928.1"/>
    <property type="molecule type" value="Genomic_DNA"/>
</dbReference>
<evidence type="ECO:0000256" key="3">
    <source>
        <dbReference type="SAM" id="SignalP"/>
    </source>
</evidence>
<dbReference type="Gene3D" id="3.30.379.10">
    <property type="entry name" value="Chitobiase/beta-hexosaminidase domain 2-like"/>
    <property type="match status" value="1"/>
</dbReference>
<dbReference type="InterPro" id="IPR026444">
    <property type="entry name" value="Secre_tail"/>
</dbReference>
<sequence>MKKTFFYLLLASVMLCTANAAVTIVPAPKELTDPLQSWNIAVSDSCAIVIGASASGPESYAAEQFQKWMSRRFGRTFDIKRENDALTGYTYVFLLGTRAGNALLDQLATANSVNLSATSPGFNGYVIEMVSSGGQNIALVGGSDASGVIYGQNTLFQLFEKTESGDLKLNHASIRDWPSVKSRGSFLPANKYGQKIMTPGYIDAYMMARYNTADIHWNSYGGAESEIDDAWVTQYVNEYKTKRGCFLWGSFNAKIDSVSEISTKIGYWNKYLNQYHVDGIWANLDDGGSSVNTYTLLDTFVKWGRVNGLADTNMMFLPKYPDYEHPLQPGNLDLVQAVPILREIPWIFTANPGPLAMNTADSILGLTYKPCWWNNLPADGWRGQNYYYYGFSYQAYVMDTVYYMDMLGPQDGWSCFWSPYTCTPAGYEQEPWISMENYTPRMLRWGGYRVPDEYLNMMMGLWTWNPADFNFKKLSMHIYKTIFGEEHAPSVAAFDSCLFLLKTVYFTPSATRPWPLQGNRAEAETIAQQMCQIVAELKDNPVTVLDSAWYRQKYIDGMEKVVKVLHDYLGHTYAACEPAAQIESTRMQIQPMQVSVFPNPFNPAVSITYALGNKDKKAAMEIFDLSGRLIRSFALRDGHSTVVWQGEGRQGRTAASGIYIFRLKSGDKILEKTAVLLK</sequence>